<proteinExistence type="predicted"/>
<dbReference type="GO" id="GO:0004842">
    <property type="term" value="F:ubiquitin-protein transferase activity"/>
    <property type="evidence" value="ECO:0007669"/>
    <property type="project" value="TreeGrafter"/>
</dbReference>
<feature type="repeat" description="ANK" evidence="3">
    <location>
        <begin position="69"/>
        <end position="101"/>
    </location>
</feature>
<dbReference type="SMART" id="SM00248">
    <property type="entry name" value="ANK"/>
    <property type="match status" value="2"/>
</dbReference>
<dbReference type="HOGENOM" id="CLU_000134_45_2_1"/>
<dbReference type="PROSITE" id="PS50297">
    <property type="entry name" value="ANK_REP_REGION"/>
    <property type="match status" value="2"/>
</dbReference>
<dbReference type="PaxDb" id="55529-EKX53179"/>
<dbReference type="SUPFAM" id="SSF48403">
    <property type="entry name" value="Ankyrin repeat"/>
    <property type="match status" value="1"/>
</dbReference>
<dbReference type="EnsemblProtists" id="EKX53179">
    <property type="protein sequence ID" value="EKX53179"/>
    <property type="gene ID" value="GUITHDRAFT_64487"/>
</dbReference>
<dbReference type="EMBL" id="JH992970">
    <property type="protein sequence ID" value="EKX53179.1"/>
    <property type="molecule type" value="Genomic_DNA"/>
</dbReference>
<reference evidence="6" key="2">
    <citation type="submission" date="2012-11" db="EMBL/GenBank/DDBJ databases">
        <authorList>
            <person name="Kuo A."/>
            <person name="Curtis B.A."/>
            <person name="Tanifuji G."/>
            <person name="Burki F."/>
            <person name="Gruber A."/>
            <person name="Irimia M."/>
            <person name="Maruyama S."/>
            <person name="Arias M.C."/>
            <person name="Ball S.G."/>
            <person name="Gile G.H."/>
            <person name="Hirakawa Y."/>
            <person name="Hopkins J.F."/>
            <person name="Rensing S.A."/>
            <person name="Schmutz J."/>
            <person name="Symeonidi A."/>
            <person name="Elias M."/>
            <person name="Eveleigh R.J."/>
            <person name="Herman E.K."/>
            <person name="Klute M.J."/>
            <person name="Nakayama T."/>
            <person name="Obornik M."/>
            <person name="Reyes-Prieto A."/>
            <person name="Armbrust E.V."/>
            <person name="Aves S.J."/>
            <person name="Beiko R.G."/>
            <person name="Coutinho P."/>
            <person name="Dacks J.B."/>
            <person name="Durnford D.G."/>
            <person name="Fast N.M."/>
            <person name="Green B.R."/>
            <person name="Grisdale C."/>
            <person name="Hempe F."/>
            <person name="Henrissat B."/>
            <person name="Hoppner M.P."/>
            <person name="Ishida K.-I."/>
            <person name="Kim E."/>
            <person name="Koreny L."/>
            <person name="Kroth P.G."/>
            <person name="Liu Y."/>
            <person name="Malik S.-B."/>
            <person name="Maier U.G."/>
            <person name="McRose D."/>
            <person name="Mock T."/>
            <person name="Neilson J.A."/>
            <person name="Onodera N.T."/>
            <person name="Poole A.M."/>
            <person name="Pritham E.J."/>
            <person name="Richards T.A."/>
            <person name="Rocap G."/>
            <person name="Roy S.W."/>
            <person name="Sarai C."/>
            <person name="Schaack S."/>
            <person name="Shirato S."/>
            <person name="Slamovits C.H."/>
            <person name="Spencer D.F."/>
            <person name="Suzuki S."/>
            <person name="Worden A.Z."/>
            <person name="Zauner S."/>
            <person name="Barry K."/>
            <person name="Bell C."/>
            <person name="Bharti A.K."/>
            <person name="Crow J.A."/>
            <person name="Grimwood J."/>
            <person name="Kramer R."/>
            <person name="Lindquist E."/>
            <person name="Lucas S."/>
            <person name="Salamov A."/>
            <person name="McFadden G.I."/>
            <person name="Lane C.E."/>
            <person name="Keeling P.J."/>
            <person name="Gray M.W."/>
            <person name="Grigoriev I.V."/>
            <person name="Archibald J.M."/>
        </authorList>
    </citation>
    <scope>NUCLEOTIDE SEQUENCE</scope>
    <source>
        <strain evidence="6">CCMP2712</strain>
    </source>
</reference>
<evidence type="ECO:0000313" key="5">
    <source>
        <dbReference type="EnsemblProtists" id="EKX53179"/>
    </source>
</evidence>
<accession>L1JXW8</accession>
<dbReference type="GO" id="GO:0085020">
    <property type="term" value="P:protein K6-linked ubiquitination"/>
    <property type="evidence" value="ECO:0007669"/>
    <property type="project" value="TreeGrafter"/>
</dbReference>
<keyword evidence="2 3" id="KW-0040">ANK repeat</keyword>
<dbReference type="PROSITE" id="PS50088">
    <property type="entry name" value="ANK_REPEAT"/>
    <property type="match status" value="2"/>
</dbReference>
<dbReference type="Pfam" id="PF12796">
    <property type="entry name" value="Ank_2"/>
    <property type="match status" value="1"/>
</dbReference>
<dbReference type="PANTHER" id="PTHR24171">
    <property type="entry name" value="ANKYRIN REPEAT DOMAIN-CONTAINING PROTEIN 39-RELATED"/>
    <property type="match status" value="1"/>
</dbReference>
<dbReference type="KEGG" id="gtt:GUITHDRAFT_64487"/>
<reference evidence="4 6" key="1">
    <citation type="journal article" date="2012" name="Nature">
        <title>Algal genomes reveal evolutionary mosaicism and the fate of nucleomorphs.</title>
        <authorList>
            <consortium name="DOE Joint Genome Institute"/>
            <person name="Curtis B.A."/>
            <person name="Tanifuji G."/>
            <person name="Burki F."/>
            <person name="Gruber A."/>
            <person name="Irimia M."/>
            <person name="Maruyama S."/>
            <person name="Arias M.C."/>
            <person name="Ball S.G."/>
            <person name="Gile G.H."/>
            <person name="Hirakawa Y."/>
            <person name="Hopkins J.F."/>
            <person name="Kuo A."/>
            <person name="Rensing S.A."/>
            <person name="Schmutz J."/>
            <person name="Symeonidi A."/>
            <person name="Elias M."/>
            <person name="Eveleigh R.J."/>
            <person name="Herman E.K."/>
            <person name="Klute M.J."/>
            <person name="Nakayama T."/>
            <person name="Obornik M."/>
            <person name="Reyes-Prieto A."/>
            <person name="Armbrust E.V."/>
            <person name="Aves S.J."/>
            <person name="Beiko R.G."/>
            <person name="Coutinho P."/>
            <person name="Dacks J.B."/>
            <person name="Durnford D.G."/>
            <person name="Fast N.M."/>
            <person name="Green B.R."/>
            <person name="Grisdale C.J."/>
            <person name="Hempel F."/>
            <person name="Henrissat B."/>
            <person name="Hoppner M.P."/>
            <person name="Ishida K."/>
            <person name="Kim E."/>
            <person name="Koreny L."/>
            <person name="Kroth P.G."/>
            <person name="Liu Y."/>
            <person name="Malik S.B."/>
            <person name="Maier U.G."/>
            <person name="McRose D."/>
            <person name="Mock T."/>
            <person name="Neilson J.A."/>
            <person name="Onodera N.T."/>
            <person name="Poole A.M."/>
            <person name="Pritham E.J."/>
            <person name="Richards T.A."/>
            <person name="Rocap G."/>
            <person name="Roy S.W."/>
            <person name="Sarai C."/>
            <person name="Schaack S."/>
            <person name="Shirato S."/>
            <person name="Slamovits C.H."/>
            <person name="Spencer D.F."/>
            <person name="Suzuki S."/>
            <person name="Worden A.Z."/>
            <person name="Zauner S."/>
            <person name="Barry K."/>
            <person name="Bell C."/>
            <person name="Bharti A.K."/>
            <person name="Crow J.A."/>
            <person name="Grimwood J."/>
            <person name="Kramer R."/>
            <person name="Lindquist E."/>
            <person name="Lucas S."/>
            <person name="Salamov A."/>
            <person name="McFadden G.I."/>
            <person name="Lane C.E."/>
            <person name="Keeling P.J."/>
            <person name="Gray M.W."/>
            <person name="Grigoriev I.V."/>
            <person name="Archibald J.M."/>
        </authorList>
    </citation>
    <scope>NUCLEOTIDE SEQUENCE</scope>
    <source>
        <strain evidence="4 6">CCMP2712</strain>
    </source>
</reference>
<dbReference type="OMA" id="TILWAGE"/>
<dbReference type="Gene3D" id="1.25.40.20">
    <property type="entry name" value="Ankyrin repeat-containing domain"/>
    <property type="match status" value="2"/>
</dbReference>
<evidence type="ECO:0000313" key="4">
    <source>
        <dbReference type="EMBL" id="EKX53179.1"/>
    </source>
</evidence>
<dbReference type="GeneID" id="17309977"/>
<dbReference type="RefSeq" id="XP_005840159.1">
    <property type="nucleotide sequence ID" value="XM_005840102.1"/>
</dbReference>
<protein>
    <submittedName>
        <fullName evidence="4 5">Uncharacterized protein</fullName>
    </submittedName>
</protein>
<gene>
    <name evidence="4" type="ORF">GUITHDRAFT_64487</name>
</gene>
<dbReference type="PANTHER" id="PTHR24171:SF8">
    <property type="entry name" value="BRCA1-ASSOCIATED RING DOMAIN PROTEIN 1"/>
    <property type="match status" value="1"/>
</dbReference>
<evidence type="ECO:0000256" key="1">
    <source>
        <dbReference type="ARBA" id="ARBA00022737"/>
    </source>
</evidence>
<dbReference type="eggNOG" id="KOG0504">
    <property type="taxonomic scope" value="Eukaryota"/>
</dbReference>
<evidence type="ECO:0000313" key="6">
    <source>
        <dbReference type="Proteomes" id="UP000011087"/>
    </source>
</evidence>
<keyword evidence="6" id="KW-1185">Reference proteome</keyword>
<reference evidence="5" key="3">
    <citation type="submission" date="2015-06" db="UniProtKB">
        <authorList>
            <consortium name="EnsemblProtists"/>
        </authorList>
    </citation>
    <scope>IDENTIFICATION</scope>
</reference>
<dbReference type="InterPro" id="IPR002110">
    <property type="entry name" value="Ankyrin_rpt"/>
</dbReference>
<dbReference type="OrthoDB" id="194358at2759"/>
<dbReference type="Proteomes" id="UP000011087">
    <property type="component" value="Unassembled WGS sequence"/>
</dbReference>
<feature type="non-terminal residue" evidence="4">
    <location>
        <position position="1"/>
    </location>
</feature>
<feature type="repeat" description="ANK" evidence="3">
    <location>
        <begin position="1"/>
        <end position="29"/>
    </location>
</feature>
<dbReference type="STRING" id="905079.L1JXW8"/>
<evidence type="ECO:0000256" key="2">
    <source>
        <dbReference type="ARBA" id="ARBA00023043"/>
    </source>
</evidence>
<evidence type="ECO:0000256" key="3">
    <source>
        <dbReference type="PROSITE-ProRule" id="PRU00023"/>
    </source>
</evidence>
<organism evidence="4">
    <name type="scientific">Guillardia theta (strain CCMP2712)</name>
    <name type="common">Cryptophyte</name>
    <dbReference type="NCBI Taxonomy" id="905079"/>
    <lineage>
        <taxon>Eukaryota</taxon>
        <taxon>Cryptophyceae</taxon>
        <taxon>Pyrenomonadales</taxon>
        <taxon>Geminigeraceae</taxon>
        <taxon>Guillardia</taxon>
    </lineage>
</organism>
<dbReference type="PRINTS" id="PR01415">
    <property type="entry name" value="ANKYRIN"/>
</dbReference>
<dbReference type="InterPro" id="IPR036770">
    <property type="entry name" value="Ankyrin_rpt-contain_sf"/>
</dbReference>
<sequence length="120" mass="12638">ALHLACLYGMKEIVDLLIQRGEDVNATDQEGSTPLHDACAGGEAAVNVTPLISCTDFHSHCSVQVADSDNDTPLHNATNGDHIKVVQLLLSAGADKKAENDAGETPEMLAHDDSVKACFV</sequence>
<name>L1JXW8_GUITC</name>
<dbReference type="AlphaFoldDB" id="L1JXW8"/>
<keyword evidence="1" id="KW-0677">Repeat</keyword>